<evidence type="ECO:0000256" key="1">
    <source>
        <dbReference type="SAM" id="MobiDB-lite"/>
    </source>
</evidence>
<accession>A0A511AAH2</accession>
<proteinExistence type="predicted"/>
<comment type="caution">
    <text evidence="2">The sequence shown here is derived from an EMBL/GenBank/DDBJ whole genome shotgun (WGS) entry which is preliminary data.</text>
</comment>
<keyword evidence="3" id="KW-1185">Reference proteome</keyword>
<evidence type="ECO:0000313" key="2">
    <source>
        <dbReference type="EMBL" id="GEK85184.1"/>
    </source>
</evidence>
<gene>
    <name evidence="2" type="ORF">MAE01_03600</name>
</gene>
<organism evidence="2 3">
    <name type="scientific">Microbacterium aerolatum</name>
    <dbReference type="NCBI Taxonomy" id="153731"/>
    <lineage>
        <taxon>Bacteria</taxon>
        <taxon>Bacillati</taxon>
        <taxon>Actinomycetota</taxon>
        <taxon>Actinomycetes</taxon>
        <taxon>Micrococcales</taxon>
        <taxon>Microbacteriaceae</taxon>
        <taxon>Microbacterium</taxon>
    </lineage>
</organism>
<sequence length="118" mass="12588">MGRSGTLPKRRRRLSASDGIQIWPGRPGRRLPKGKPKGRNVAAQITNEAAAAETITRLGAPRTITSGDRHLDVGMMRRADEAIQPAHGAGAAGIRQTARAGVLAGEDVIAEFRRFAGR</sequence>
<dbReference type="EMBL" id="BJUW01000001">
    <property type="protein sequence ID" value="GEK85184.1"/>
    <property type="molecule type" value="Genomic_DNA"/>
</dbReference>
<protein>
    <submittedName>
        <fullName evidence="2">Uncharacterized protein</fullName>
    </submittedName>
</protein>
<dbReference type="OrthoDB" id="1666512at2"/>
<evidence type="ECO:0000313" key="3">
    <source>
        <dbReference type="Proteomes" id="UP000321225"/>
    </source>
</evidence>
<dbReference type="AlphaFoldDB" id="A0A511AAH2"/>
<feature type="compositionally biased region" description="Basic residues" evidence="1">
    <location>
        <begin position="27"/>
        <end position="38"/>
    </location>
</feature>
<reference evidence="2 3" key="1">
    <citation type="submission" date="2019-07" db="EMBL/GenBank/DDBJ databases">
        <title>Whole genome shotgun sequence of Microbacterium aerolatum NBRC 103071.</title>
        <authorList>
            <person name="Hosoyama A."/>
            <person name="Uohara A."/>
            <person name="Ohji S."/>
            <person name="Ichikawa N."/>
        </authorList>
    </citation>
    <scope>NUCLEOTIDE SEQUENCE [LARGE SCALE GENOMIC DNA]</scope>
    <source>
        <strain evidence="2 3">NBRC 103071</strain>
    </source>
</reference>
<name>A0A511AAH2_9MICO</name>
<dbReference type="Proteomes" id="UP000321225">
    <property type="component" value="Unassembled WGS sequence"/>
</dbReference>
<feature type="region of interest" description="Disordered" evidence="1">
    <location>
        <begin position="1"/>
        <end position="38"/>
    </location>
</feature>
<dbReference type="RefSeq" id="WP_147037833.1">
    <property type="nucleotide sequence ID" value="NZ_BJUW01000001.1"/>
</dbReference>